<evidence type="ECO:0000313" key="1">
    <source>
        <dbReference type="EMBL" id="EWM54020.1"/>
    </source>
</evidence>
<gene>
    <name evidence="1" type="ORF">RF007C_03655</name>
</gene>
<dbReference type="EMBL" id="ATAX01000022">
    <property type="protein sequence ID" value="EWM54020.1"/>
    <property type="molecule type" value="Genomic_DNA"/>
</dbReference>
<evidence type="ECO:0000313" key="2">
    <source>
        <dbReference type="Proteomes" id="UP000019365"/>
    </source>
</evidence>
<dbReference type="eggNOG" id="ENOG50325J2">
    <property type="taxonomic scope" value="Bacteria"/>
</dbReference>
<reference evidence="1 2" key="1">
    <citation type="journal article" date="2014" name="PLoS ONE">
        <title>Rumen cellulosomics: divergent fiber-degrading strategies revealed by comparative genome-wide analysis of six ruminococcal strains.</title>
        <authorList>
            <person name="Dassa B."/>
            <person name="Borovok I."/>
            <person name="Ruimy-Israeli V."/>
            <person name="Lamed R."/>
            <person name="Flint H.J."/>
            <person name="Duncan S.H."/>
            <person name="Henrissat B."/>
            <person name="Coutinho P."/>
            <person name="Morrison M."/>
            <person name="Mosoni P."/>
            <person name="Yeoman C.J."/>
            <person name="White B.A."/>
            <person name="Bayer E.A."/>
        </authorList>
    </citation>
    <scope>NUCLEOTIDE SEQUENCE [LARGE SCALE GENOMIC DNA]</scope>
    <source>
        <strain evidence="1 2">007c</strain>
    </source>
</reference>
<sequence>MMDSITVGAKIKLNDAGTYSEKPVGSTATIIYIDEHDMVYVEWSDGKLSSYSEGQLRKSFVPAIA</sequence>
<organism evidence="1 2">
    <name type="scientific">Ruminococcus flavefaciens 007c</name>
    <dbReference type="NCBI Taxonomy" id="1341157"/>
    <lineage>
        <taxon>Bacteria</taxon>
        <taxon>Bacillati</taxon>
        <taxon>Bacillota</taxon>
        <taxon>Clostridia</taxon>
        <taxon>Eubacteriales</taxon>
        <taxon>Oscillospiraceae</taxon>
        <taxon>Ruminococcus</taxon>
    </lineage>
</organism>
<comment type="caution">
    <text evidence="1">The sequence shown here is derived from an EMBL/GenBank/DDBJ whole genome shotgun (WGS) entry which is preliminary data.</text>
</comment>
<keyword evidence="2" id="KW-1185">Reference proteome</keyword>
<evidence type="ECO:0008006" key="3">
    <source>
        <dbReference type="Google" id="ProtNLM"/>
    </source>
</evidence>
<dbReference type="Proteomes" id="UP000019365">
    <property type="component" value="Unassembled WGS sequence"/>
</dbReference>
<name>W7UZ71_RUMFL</name>
<dbReference type="OrthoDB" id="1823127at2"/>
<protein>
    <recommendedName>
        <fullName evidence="3">DUF4314 domain-containing protein</fullName>
    </recommendedName>
</protein>
<proteinExistence type="predicted"/>
<accession>W7UZ71</accession>
<dbReference type="RefSeq" id="WP_049962744.1">
    <property type="nucleotide sequence ID" value="NZ_ATAX01000022.1"/>
</dbReference>
<dbReference type="AlphaFoldDB" id="W7UZ71"/>
<dbReference type="PATRIC" id="fig|1341157.4.peg.1383"/>